<comment type="cofactor">
    <cofactor evidence="1">
        <name>Mg(2+)</name>
        <dbReference type="ChEBI" id="CHEBI:18420"/>
    </cofactor>
</comment>
<dbReference type="STRING" id="479431.Namu_3443"/>
<dbReference type="InterPro" id="IPR017438">
    <property type="entry name" value="ATP-NAD_kinase_N"/>
</dbReference>
<dbReference type="EMBL" id="CP001737">
    <property type="protein sequence ID" value="ACV79770.1"/>
    <property type="molecule type" value="Genomic_DNA"/>
</dbReference>
<evidence type="ECO:0000313" key="6">
    <source>
        <dbReference type="Proteomes" id="UP000002218"/>
    </source>
</evidence>
<dbReference type="InParanoid" id="C8XE67"/>
<feature type="transmembrane region" description="Helical" evidence="3">
    <location>
        <begin position="93"/>
        <end position="113"/>
    </location>
</feature>
<dbReference type="eggNOG" id="COG1597">
    <property type="taxonomic scope" value="Bacteria"/>
</dbReference>
<keyword evidence="6" id="KW-1185">Reference proteome</keyword>
<evidence type="ECO:0000256" key="2">
    <source>
        <dbReference type="ARBA" id="ARBA00005983"/>
    </source>
</evidence>
<dbReference type="GO" id="GO:0016301">
    <property type="term" value="F:kinase activity"/>
    <property type="evidence" value="ECO:0007669"/>
    <property type="project" value="UniProtKB-KW"/>
</dbReference>
<dbReference type="HOGENOM" id="CLU_045532_4_0_11"/>
<dbReference type="OrthoDB" id="3208200at2"/>
<feature type="transmembrane region" description="Helical" evidence="3">
    <location>
        <begin position="40"/>
        <end position="62"/>
    </location>
</feature>
<dbReference type="Gene3D" id="2.60.200.40">
    <property type="match status" value="1"/>
</dbReference>
<keyword evidence="3" id="KW-0812">Transmembrane</keyword>
<keyword evidence="3" id="KW-0472">Membrane</keyword>
<protein>
    <submittedName>
        <fullName evidence="5">Diacylglycerol kinase catalytic region</fullName>
    </submittedName>
</protein>
<keyword evidence="3" id="KW-1133">Transmembrane helix</keyword>
<dbReference type="InterPro" id="IPR001206">
    <property type="entry name" value="Diacylglycerol_kinase_cat_dom"/>
</dbReference>
<keyword evidence="5" id="KW-0808">Transferase</keyword>
<name>C8XE67_NAKMY</name>
<keyword evidence="5" id="KW-0418">Kinase</keyword>
<dbReference type="KEGG" id="nml:Namu_3443"/>
<evidence type="ECO:0000256" key="3">
    <source>
        <dbReference type="SAM" id="Phobius"/>
    </source>
</evidence>
<dbReference type="Pfam" id="PF00781">
    <property type="entry name" value="DAGK_cat"/>
    <property type="match status" value="1"/>
</dbReference>
<dbReference type="PROSITE" id="PS50146">
    <property type="entry name" value="DAGK"/>
    <property type="match status" value="1"/>
</dbReference>
<dbReference type="Proteomes" id="UP000002218">
    <property type="component" value="Chromosome"/>
</dbReference>
<dbReference type="PANTHER" id="PTHR12358">
    <property type="entry name" value="SPHINGOSINE KINASE"/>
    <property type="match status" value="1"/>
</dbReference>
<accession>C8XE67</accession>
<feature type="transmembrane region" description="Helical" evidence="3">
    <location>
        <begin position="69"/>
        <end position="87"/>
    </location>
</feature>
<gene>
    <name evidence="5" type="ordered locus">Namu_3443</name>
</gene>
<dbReference type="InterPro" id="IPR050187">
    <property type="entry name" value="Lipid_Phosphate_FormReg"/>
</dbReference>
<dbReference type="AlphaFoldDB" id="C8XE67"/>
<dbReference type="PANTHER" id="PTHR12358:SF54">
    <property type="entry name" value="SPHINGOSINE KINASE RELATED PROTEIN"/>
    <property type="match status" value="1"/>
</dbReference>
<reference evidence="6" key="1">
    <citation type="submission" date="2009-09" db="EMBL/GenBank/DDBJ databases">
        <title>The complete genome of Nakamurella multipartita DSM 44233.</title>
        <authorList>
            <consortium name="US DOE Joint Genome Institute (JGI-PGF)"/>
            <person name="Lucas S."/>
            <person name="Copeland A."/>
            <person name="Lapidus A."/>
            <person name="Glavina del Rio T."/>
            <person name="Dalin E."/>
            <person name="Tice H."/>
            <person name="Bruce D."/>
            <person name="Goodwin L."/>
            <person name="Pitluck S."/>
            <person name="Kyrpides N."/>
            <person name="Mavromatis K."/>
            <person name="Ivanova N."/>
            <person name="Ovchinnikova G."/>
            <person name="Sims D."/>
            <person name="Meincke L."/>
            <person name="Brettin T."/>
            <person name="Detter J.C."/>
            <person name="Han C."/>
            <person name="Larimer F."/>
            <person name="Land M."/>
            <person name="Hauser L."/>
            <person name="Markowitz V."/>
            <person name="Cheng J.-F."/>
            <person name="Hugenholtz P."/>
            <person name="Woyke T."/>
            <person name="Wu D."/>
            <person name="Klenk H.-P."/>
            <person name="Eisen J.A."/>
        </authorList>
    </citation>
    <scope>NUCLEOTIDE SEQUENCE [LARGE SCALE GENOMIC DNA]</scope>
    <source>
        <strain evidence="6">ATCC 700099 / DSM 44233 / CIP 104796 / JCM 9543 / NBRC 105858 / Y-104</strain>
    </source>
</reference>
<comment type="similarity">
    <text evidence="2">Belongs to the diacylglycerol/lipid kinase family.</text>
</comment>
<sequence>MPDHSPSRSTPAQRWQARGAFAAWIAALIVLIATEGAIGLTLLVIGLLGSLLVIVGGYLFLARRGLLRGLGMFLAMATVVAVLVVFIRQNAIVVALIAIALLVVGGAAAHAALRTRIPPWMPSVRTPPPRRPFIVMNPRSGGGKVVKFDLQRKAQAMGAEVVLLEGPGHVDVAAIVRDAVDRGADLLGVAGGDGTQALVAGICAEHDVPLLVISAGTRNHFALDLGLDRDDPSTCLAALTDGEEVKVDLGMIADRPFVNNASFGAYAQIVQSPEYRDNKNRTILAMLPDLLDPTQGSRLTVRTGARTITDQQAVLVSNNPYGSGRLRDLGRRERIDQGELGVVAGHVASAAEAAALLRRSQYRTVTTLVGDGDVVIDVDRSDGTPAVAEIPVGVDGEALTVPAPVRCSIRPKALRVRIPRVRPGVPVSPEPIDWQRLVALALGR</sequence>
<organism evidence="5 6">
    <name type="scientific">Nakamurella multipartita (strain ATCC 700099 / DSM 44233 / CIP 104796 / JCM 9543 / NBRC 105858 / Y-104)</name>
    <name type="common">Microsphaera multipartita</name>
    <dbReference type="NCBI Taxonomy" id="479431"/>
    <lineage>
        <taxon>Bacteria</taxon>
        <taxon>Bacillati</taxon>
        <taxon>Actinomycetota</taxon>
        <taxon>Actinomycetes</taxon>
        <taxon>Nakamurellales</taxon>
        <taxon>Nakamurellaceae</taxon>
        <taxon>Nakamurella</taxon>
    </lineage>
</organism>
<proteinExistence type="inferred from homology"/>
<dbReference type="SUPFAM" id="SSF111331">
    <property type="entry name" value="NAD kinase/diacylglycerol kinase-like"/>
    <property type="match status" value="1"/>
</dbReference>
<feature type="transmembrane region" description="Helical" evidence="3">
    <location>
        <begin position="15"/>
        <end position="34"/>
    </location>
</feature>
<dbReference type="Gene3D" id="3.40.50.10330">
    <property type="entry name" value="Probable inorganic polyphosphate/atp-NAD kinase, domain 1"/>
    <property type="match status" value="1"/>
</dbReference>
<evidence type="ECO:0000259" key="4">
    <source>
        <dbReference type="PROSITE" id="PS50146"/>
    </source>
</evidence>
<evidence type="ECO:0000256" key="1">
    <source>
        <dbReference type="ARBA" id="ARBA00001946"/>
    </source>
</evidence>
<reference evidence="5 6" key="2">
    <citation type="journal article" date="2010" name="Stand. Genomic Sci.">
        <title>Complete genome sequence of Nakamurella multipartita type strain (Y-104).</title>
        <authorList>
            <person name="Tice H."/>
            <person name="Mayilraj S."/>
            <person name="Sims D."/>
            <person name="Lapidus A."/>
            <person name="Nolan M."/>
            <person name="Lucas S."/>
            <person name="Glavina Del Rio T."/>
            <person name="Copeland A."/>
            <person name="Cheng J.F."/>
            <person name="Meincke L."/>
            <person name="Bruce D."/>
            <person name="Goodwin L."/>
            <person name="Pitluck S."/>
            <person name="Ivanova N."/>
            <person name="Mavromatis K."/>
            <person name="Ovchinnikova G."/>
            <person name="Pati A."/>
            <person name="Chen A."/>
            <person name="Palaniappan K."/>
            <person name="Land M."/>
            <person name="Hauser L."/>
            <person name="Chang Y.J."/>
            <person name="Jeffries C.D."/>
            <person name="Detter J.C."/>
            <person name="Brettin T."/>
            <person name="Rohde M."/>
            <person name="Goker M."/>
            <person name="Bristow J."/>
            <person name="Eisen J.A."/>
            <person name="Markowitz V."/>
            <person name="Hugenholtz P."/>
            <person name="Kyrpides N.C."/>
            <person name="Klenk H.P."/>
            <person name="Chen F."/>
        </authorList>
    </citation>
    <scope>NUCLEOTIDE SEQUENCE [LARGE SCALE GENOMIC DNA]</scope>
    <source>
        <strain evidence="6">ATCC 700099 / DSM 44233 / CIP 104796 / JCM 9543 / NBRC 105858 / Y-104</strain>
    </source>
</reference>
<feature type="domain" description="DAGKc" evidence="4">
    <location>
        <begin position="127"/>
        <end position="256"/>
    </location>
</feature>
<dbReference type="RefSeq" id="WP_015748636.1">
    <property type="nucleotide sequence ID" value="NC_013235.1"/>
</dbReference>
<evidence type="ECO:0000313" key="5">
    <source>
        <dbReference type="EMBL" id="ACV79770.1"/>
    </source>
</evidence>
<dbReference type="InterPro" id="IPR016064">
    <property type="entry name" value="NAD/diacylglycerol_kinase_sf"/>
</dbReference>